<evidence type="ECO:0000313" key="4">
    <source>
        <dbReference type="Proteomes" id="UP000663829"/>
    </source>
</evidence>
<sequence>MKDSIHNYIQSCSQCCKFNVRRQKPPDLLQSIEPPAEVFQVLGLDWWGPAPVSTNDNKYVLVITDRLSGYVIAKAAPTNTAQTTAQILMENAILIHGAPDKIITDQGQHFNNELIHALISLIGSKHLFSTPYHPQTNGQTERFNATFATQLSKYCNEDKADWDAYLSSVVYAYNHTQHRSTGFPPYQLAFGRLPRNPFDAPRSEFKFTRPNDHWIHLQRFKTYANKMARRNIQQQQIATK</sequence>
<evidence type="ECO:0000313" key="2">
    <source>
        <dbReference type="EMBL" id="CAF1324056.1"/>
    </source>
</evidence>
<dbReference type="GO" id="GO:0015074">
    <property type="term" value="P:DNA integration"/>
    <property type="evidence" value="ECO:0007669"/>
    <property type="project" value="InterPro"/>
</dbReference>
<dbReference type="PANTHER" id="PTHR37984:SF15">
    <property type="entry name" value="INTEGRASE CATALYTIC DOMAIN-CONTAINING PROTEIN"/>
    <property type="match status" value="1"/>
</dbReference>
<protein>
    <recommendedName>
        <fullName evidence="1">Integrase catalytic domain-containing protein</fullName>
    </recommendedName>
</protein>
<evidence type="ECO:0000313" key="3">
    <source>
        <dbReference type="EMBL" id="CAF4172417.1"/>
    </source>
</evidence>
<organism evidence="2 4">
    <name type="scientific">Didymodactylos carnosus</name>
    <dbReference type="NCBI Taxonomy" id="1234261"/>
    <lineage>
        <taxon>Eukaryota</taxon>
        <taxon>Metazoa</taxon>
        <taxon>Spiralia</taxon>
        <taxon>Gnathifera</taxon>
        <taxon>Rotifera</taxon>
        <taxon>Eurotatoria</taxon>
        <taxon>Bdelloidea</taxon>
        <taxon>Philodinida</taxon>
        <taxon>Philodinidae</taxon>
        <taxon>Didymodactylos</taxon>
    </lineage>
</organism>
<dbReference type="Gene3D" id="3.30.420.10">
    <property type="entry name" value="Ribonuclease H-like superfamily/Ribonuclease H"/>
    <property type="match status" value="1"/>
</dbReference>
<proteinExistence type="predicted"/>
<evidence type="ECO:0000259" key="1">
    <source>
        <dbReference type="PROSITE" id="PS50994"/>
    </source>
</evidence>
<accession>A0A815FE42</accession>
<dbReference type="InterPro" id="IPR001584">
    <property type="entry name" value="Integrase_cat-core"/>
</dbReference>
<feature type="domain" description="Integrase catalytic" evidence="1">
    <location>
        <begin position="30"/>
        <end position="193"/>
    </location>
</feature>
<name>A0A815FE42_9BILA</name>
<gene>
    <name evidence="2" type="ORF">GPM918_LOCUS29617</name>
    <name evidence="3" type="ORF">SRO942_LOCUS30207</name>
</gene>
<dbReference type="EMBL" id="CAJNOQ010013556">
    <property type="protein sequence ID" value="CAF1324056.1"/>
    <property type="molecule type" value="Genomic_DNA"/>
</dbReference>
<comment type="caution">
    <text evidence="2">The sequence shown here is derived from an EMBL/GenBank/DDBJ whole genome shotgun (WGS) entry which is preliminary data.</text>
</comment>
<dbReference type="InterPro" id="IPR036397">
    <property type="entry name" value="RNaseH_sf"/>
</dbReference>
<dbReference type="InterPro" id="IPR050951">
    <property type="entry name" value="Retrovirus_Pol_polyprotein"/>
</dbReference>
<dbReference type="InterPro" id="IPR012337">
    <property type="entry name" value="RNaseH-like_sf"/>
</dbReference>
<dbReference type="FunFam" id="3.30.420.10:FF:000032">
    <property type="entry name" value="Retrovirus-related Pol polyprotein from transposon 297-like Protein"/>
    <property type="match status" value="1"/>
</dbReference>
<dbReference type="EMBL" id="CAJOBC010049358">
    <property type="protein sequence ID" value="CAF4172417.1"/>
    <property type="molecule type" value="Genomic_DNA"/>
</dbReference>
<dbReference type="Pfam" id="PF00665">
    <property type="entry name" value="rve"/>
    <property type="match status" value="1"/>
</dbReference>
<dbReference type="Proteomes" id="UP000681722">
    <property type="component" value="Unassembled WGS sequence"/>
</dbReference>
<dbReference type="AlphaFoldDB" id="A0A815FE42"/>
<dbReference type="PROSITE" id="PS50994">
    <property type="entry name" value="INTEGRASE"/>
    <property type="match status" value="1"/>
</dbReference>
<dbReference type="PANTHER" id="PTHR37984">
    <property type="entry name" value="PROTEIN CBG26694"/>
    <property type="match status" value="1"/>
</dbReference>
<reference evidence="2" key="1">
    <citation type="submission" date="2021-02" db="EMBL/GenBank/DDBJ databases">
        <authorList>
            <person name="Nowell W R."/>
        </authorList>
    </citation>
    <scope>NUCLEOTIDE SEQUENCE</scope>
</reference>
<dbReference type="SUPFAM" id="SSF53098">
    <property type="entry name" value="Ribonuclease H-like"/>
    <property type="match status" value="1"/>
</dbReference>
<dbReference type="GO" id="GO:0003676">
    <property type="term" value="F:nucleic acid binding"/>
    <property type="evidence" value="ECO:0007669"/>
    <property type="project" value="InterPro"/>
</dbReference>
<dbReference type="OrthoDB" id="420169at2759"/>
<dbReference type="Proteomes" id="UP000663829">
    <property type="component" value="Unassembled WGS sequence"/>
</dbReference>
<keyword evidence="4" id="KW-1185">Reference proteome</keyword>